<comment type="caution">
    <text evidence="3">The sequence shown here is derived from an EMBL/GenBank/DDBJ whole genome shotgun (WGS) entry which is preliminary data.</text>
</comment>
<evidence type="ECO:0000313" key="4">
    <source>
        <dbReference type="Proteomes" id="UP000813385"/>
    </source>
</evidence>
<feature type="chain" id="PRO_5035462167" evidence="2">
    <location>
        <begin position="20"/>
        <end position="337"/>
    </location>
</feature>
<dbReference type="AlphaFoldDB" id="A0A8K0TVG9"/>
<feature type="region of interest" description="Disordered" evidence="1">
    <location>
        <begin position="60"/>
        <end position="140"/>
    </location>
</feature>
<dbReference type="OrthoDB" id="2386090at2759"/>
<feature type="compositionally biased region" description="Basic residues" evidence="1">
    <location>
        <begin position="78"/>
        <end position="95"/>
    </location>
</feature>
<organism evidence="3 4">
    <name type="scientific">Plectosphaerella cucumerina</name>
    <dbReference type="NCBI Taxonomy" id="40658"/>
    <lineage>
        <taxon>Eukaryota</taxon>
        <taxon>Fungi</taxon>
        <taxon>Dikarya</taxon>
        <taxon>Ascomycota</taxon>
        <taxon>Pezizomycotina</taxon>
        <taxon>Sordariomycetes</taxon>
        <taxon>Hypocreomycetidae</taxon>
        <taxon>Glomerellales</taxon>
        <taxon>Plectosphaerellaceae</taxon>
        <taxon>Plectosphaerella</taxon>
    </lineage>
</organism>
<evidence type="ECO:0000313" key="3">
    <source>
        <dbReference type="EMBL" id="KAH7375911.1"/>
    </source>
</evidence>
<gene>
    <name evidence="3" type="ORF">B0T11DRAFT_271209</name>
</gene>
<proteinExistence type="predicted"/>
<feature type="non-terminal residue" evidence="3">
    <location>
        <position position="1"/>
    </location>
</feature>
<dbReference type="Proteomes" id="UP000813385">
    <property type="component" value="Unassembled WGS sequence"/>
</dbReference>
<feature type="compositionally biased region" description="Pro residues" evidence="1">
    <location>
        <begin position="117"/>
        <end position="137"/>
    </location>
</feature>
<keyword evidence="2" id="KW-0732">Signal</keyword>
<dbReference type="EMBL" id="JAGPXD010000001">
    <property type="protein sequence ID" value="KAH7375911.1"/>
    <property type="molecule type" value="Genomic_DNA"/>
</dbReference>
<evidence type="ECO:0000256" key="2">
    <source>
        <dbReference type="SAM" id="SignalP"/>
    </source>
</evidence>
<feature type="signal peptide" evidence="2">
    <location>
        <begin position="1"/>
        <end position="19"/>
    </location>
</feature>
<protein>
    <submittedName>
        <fullName evidence="3">Uncharacterized protein</fullName>
    </submittedName>
</protein>
<name>A0A8K0TVG9_9PEZI</name>
<evidence type="ECO:0000256" key="1">
    <source>
        <dbReference type="SAM" id="MobiDB-lite"/>
    </source>
</evidence>
<reference evidence="3" key="1">
    <citation type="journal article" date="2021" name="Nat. Commun.">
        <title>Genetic determinants of endophytism in the Arabidopsis root mycobiome.</title>
        <authorList>
            <person name="Mesny F."/>
            <person name="Miyauchi S."/>
            <person name="Thiergart T."/>
            <person name="Pickel B."/>
            <person name="Atanasova L."/>
            <person name="Karlsson M."/>
            <person name="Huettel B."/>
            <person name="Barry K.W."/>
            <person name="Haridas S."/>
            <person name="Chen C."/>
            <person name="Bauer D."/>
            <person name="Andreopoulos W."/>
            <person name="Pangilinan J."/>
            <person name="LaButti K."/>
            <person name="Riley R."/>
            <person name="Lipzen A."/>
            <person name="Clum A."/>
            <person name="Drula E."/>
            <person name="Henrissat B."/>
            <person name="Kohler A."/>
            <person name="Grigoriev I.V."/>
            <person name="Martin F.M."/>
            <person name="Hacquard S."/>
        </authorList>
    </citation>
    <scope>NUCLEOTIDE SEQUENCE</scope>
    <source>
        <strain evidence="3">MPI-CAGE-AT-0016</strain>
    </source>
</reference>
<sequence length="337" mass="36862">MAIIRLFAVRLAATRPCVAASATGSFSTRPLFADLPPIVHRAFTQSSRCQYPYVVKKSTDADTTVAEPGKTPAPAPKSPKHGKKKKITKATKASKTRPLSSTPAPETMVKIEAEAPPASPPPATPPPVSSPEPPPIEATPDEKLLPETLLIYSPGQARIIYVAFWKVTSLLLGVTCSASLVPASIAGTIGLSSIAVVCSSWIPFAVMNYISRPFVTYMFLRLPPTARTSRENLERYIRYSPPADARLRIMTLGLVVKPRVTDVTLAELKPAKGNFGLVDYARDVTAAKARRKWYEYFPIAKFGIADDSDVKEAWAWHKIRSLLGKSAEERLRPWKPL</sequence>
<keyword evidence="4" id="KW-1185">Reference proteome</keyword>
<accession>A0A8K0TVG9</accession>